<protein>
    <submittedName>
        <fullName evidence="2">Membrane protease YdiL (CAAX protease family)</fullName>
    </submittedName>
</protein>
<feature type="domain" description="CAAX prenyl protease 2/Lysostaphin resistance protein A-like" evidence="1">
    <location>
        <begin position="23"/>
        <end position="114"/>
    </location>
</feature>
<evidence type="ECO:0000313" key="2">
    <source>
        <dbReference type="EMBL" id="MDQ0364261.1"/>
    </source>
</evidence>
<dbReference type="RefSeq" id="WP_307235528.1">
    <property type="nucleotide sequence ID" value="NZ_JAUSUZ010000001.1"/>
</dbReference>
<dbReference type="GO" id="GO:0004175">
    <property type="term" value="F:endopeptidase activity"/>
    <property type="evidence" value="ECO:0007669"/>
    <property type="project" value="UniProtKB-ARBA"/>
</dbReference>
<keyword evidence="2" id="KW-0645">Protease</keyword>
<dbReference type="Proteomes" id="UP001240236">
    <property type="component" value="Unassembled WGS sequence"/>
</dbReference>
<dbReference type="GO" id="GO:0006508">
    <property type="term" value="P:proteolysis"/>
    <property type="evidence" value="ECO:0007669"/>
    <property type="project" value="UniProtKB-KW"/>
</dbReference>
<dbReference type="InterPro" id="IPR003675">
    <property type="entry name" value="Rce1/LyrA-like_dom"/>
</dbReference>
<evidence type="ECO:0000313" key="3">
    <source>
        <dbReference type="Proteomes" id="UP001240236"/>
    </source>
</evidence>
<name>A0AAE4AW18_9ACTN</name>
<proteinExistence type="predicted"/>
<reference evidence="2 3" key="1">
    <citation type="submission" date="2023-07" db="EMBL/GenBank/DDBJ databases">
        <title>Sequencing the genomes of 1000 actinobacteria strains.</title>
        <authorList>
            <person name="Klenk H.-P."/>
        </authorList>
    </citation>
    <scope>NUCLEOTIDE SEQUENCE [LARGE SCALE GENOMIC DNA]</scope>
    <source>
        <strain evidence="2 3">DSM 44709</strain>
    </source>
</reference>
<dbReference type="PANTHER" id="PTHR39430">
    <property type="entry name" value="MEMBRANE-ASSOCIATED PROTEASE-RELATED"/>
    <property type="match status" value="1"/>
</dbReference>
<accession>A0AAE4AW18</accession>
<comment type="caution">
    <text evidence="2">The sequence shown here is derived from an EMBL/GenBank/DDBJ whole genome shotgun (WGS) entry which is preliminary data.</text>
</comment>
<dbReference type="PANTHER" id="PTHR39430:SF1">
    <property type="entry name" value="PROTEASE"/>
    <property type="match status" value="1"/>
</dbReference>
<organism evidence="2 3">
    <name type="scientific">Catenuloplanes indicus</name>
    <dbReference type="NCBI Taxonomy" id="137267"/>
    <lineage>
        <taxon>Bacteria</taxon>
        <taxon>Bacillati</taxon>
        <taxon>Actinomycetota</taxon>
        <taxon>Actinomycetes</taxon>
        <taxon>Micromonosporales</taxon>
        <taxon>Micromonosporaceae</taxon>
        <taxon>Catenuloplanes</taxon>
    </lineage>
</organism>
<keyword evidence="2" id="KW-0378">Hydrolase</keyword>
<sequence length="149" mass="15700">MIGNIAFNGGYRIDGLGEAPENAIGLFGFMAGAAVTEELLFRGVLFRHAERWIGTWLAFALSAALFGAGHPLNPNADWWGAICVAVADGGMPTSAYIATRGLWLPIGLHFGWNYAASAVFSTEVSGNGTPAGATVTAIRSPPIQVNHRR</sequence>
<evidence type="ECO:0000259" key="1">
    <source>
        <dbReference type="Pfam" id="PF02517"/>
    </source>
</evidence>
<dbReference type="GO" id="GO:0080120">
    <property type="term" value="P:CAAX-box protein maturation"/>
    <property type="evidence" value="ECO:0007669"/>
    <property type="project" value="UniProtKB-ARBA"/>
</dbReference>
<dbReference type="Pfam" id="PF02517">
    <property type="entry name" value="Rce1-like"/>
    <property type="match status" value="1"/>
</dbReference>
<dbReference type="AlphaFoldDB" id="A0AAE4AW18"/>
<gene>
    <name evidence="2" type="ORF">J2S42_000930</name>
</gene>
<keyword evidence="3" id="KW-1185">Reference proteome</keyword>
<dbReference type="EMBL" id="JAUSUZ010000001">
    <property type="protein sequence ID" value="MDQ0364261.1"/>
    <property type="molecule type" value="Genomic_DNA"/>
</dbReference>